<accession>A0A7W3R9L3</accession>
<evidence type="ECO:0000313" key="1">
    <source>
        <dbReference type="EMBL" id="MBA9004455.1"/>
    </source>
</evidence>
<organism evidence="1 2">
    <name type="scientific">Thermomonospora cellulosilytica</name>
    <dbReference type="NCBI Taxonomy" id="1411118"/>
    <lineage>
        <taxon>Bacteria</taxon>
        <taxon>Bacillati</taxon>
        <taxon>Actinomycetota</taxon>
        <taxon>Actinomycetes</taxon>
        <taxon>Streptosporangiales</taxon>
        <taxon>Thermomonosporaceae</taxon>
        <taxon>Thermomonospora</taxon>
    </lineage>
</organism>
<dbReference type="RefSeq" id="WP_182705912.1">
    <property type="nucleotide sequence ID" value="NZ_JACJII010000001.1"/>
</dbReference>
<comment type="caution">
    <text evidence="1">The sequence shown here is derived from an EMBL/GenBank/DDBJ whole genome shotgun (WGS) entry which is preliminary data.</text>
</comment>
<protein>
    <recommendedName>
        <fullName evidence="3">Extracellular solute-binding protein</fullName>
    </recommendedName>
</protein>
<keyword evidence="2" id="KW-1185">Reference proteome</keyword>
<dbReference type="AlphaFoldDB" id="A0A7W3R9L3"/>
<dbReference type="EMBL" id="JACJII010000001">
    <property type="protein sequence ID" value="MBA9004455.1"/>
    <property type="molecule type" value="Genomic_DNA"/>
</dbReference>
<sequence length="357" mass="39134">MKRVLSIVLAAGLVLAVAVVIVLDRTGDPRPRVVRGVIGSEKQGFFDDPAVRAAFERHGLRVQVDPAGSRQIATSVDLGGYDFAFPGSSPAADKIQSSRGITARHAPFSTPMAIATFEPIAEILRAEGVAARTPQGTWTFNVERYLALVRRGARWDGLKNGSRYPVRKNVLVSTTDPRQSNSAAMYLAVTSFVANGHAVVRDQGAQDEVMPLVERLFQDQGYTDSTSEGPFERYLVGGMGQVPMAWIYEAQFVDRAVRGQIRPGMTLMYPVPTVISRHSLVPLSPDGDRVGRLLTTDPELQRLAARHGFRTTDPARFAQLAARHRVPVVTDLINVVDPPSYDVLESMLRRVEQGYGR</sequence>
<gene>
    <name evidence="1" type="ORF">HNR21_003337</name>
</gene>
<evidence type="ECO:0000313" key="2">
    <source>
        <dbReference type="Proteomes" id="UP000539313"/>
    </source>
</evidence>
<proteinExistence type="predicted"/>
<evidence type="ECO:0008006" key="3">
    <source>
        <dbReference type="Google" id="ProtNLM"/>
    </source>
</evidence>
<reference evidence="1 2" key="1">
    <citation type="submission" date="2020-08" db="EMBL/GenBank/DDBJ databases">
        <title>Sequencing the genomes of 1000 actinobacteria strains.</title>
        <authorList>
            <person name="Klenk H.-P."/>
        </authorList>
    </citation>
    <scope>NUCLEOTIDE SEQUENCE [LARGE SCALE GENOMIC DNA]</scope>
    <source>
        <strain evidence="1 2">DSM 45823</strain>
    </source>
</reference>
<dbReference type="Proteomes" id="UP000539313">
    <property type="component" value="Unassembled WGS sequence"/>
</dbReference>
<name>A0A7W3R9L3_9ACTN</name>